<dbReference type="RefSeq" id="WP_261934314.1">
    <property type="nucleotide sequence ID" value="NZ_AP018817.1"/>
</dbReference>
<evidence type="ECO:0000313" key="5">
    <source>
        <dbReference type="EMBL" id="BBF69795.1"/>
    </source>
</evidence>
<evidence type="ECO:0000259" key="4">
    <source>
        <dbReference type="SMART" id="SM00822"/>
    </source>
</evidence>
<dbReference type="CDD" id="cd05233">
    <property type="entry name" value="SDR_c"/>
    <property type="match status" value="1"/>
</dbReference>
<dbReference type="SUPFAM" id="SSF51735">
    <property type="entry name" value="NAD(P)-binding Rossmann-fold domains"/>
    <property type="match status" value="1"/>
</dbReference>
<dbReference type="PANTHER" id="PTHR43391:SF82">
    <property type="entry name" value="OXIDOREDUCTASE SADH-RELATED"/>
    <property type="match status" value="1"/>
</dbReference>
<gene>
    <name evidence="5" type="ORF">SBA_ch1_19950</name>
</gene>
<dbReference type="InterPro" id="IPR002347">
    <property type="entry name" value="SDR_fam"/>
</dbReference>
<dbReference type="PROSITE" id="PS00061">
    <property type="entry name" value="ADH_SHORT"/>
    <property type="match status" value="1"/>
</dbReference>
<protein>
    <recommendedName>
        <fullName evidence="4">Ketoreductase domain-containing protein</fullName>
    </recommendedName>
</protein>
<dbReference type="Proteomes" id="UP001059971">
    <property type="component" value="Chromosome 1"/>
</dbReference>
<comment type="similarity">
    <text evidence="1 3">Belongs to the short-chain dehydrogenases/reductases (SDR) family.</text>
</comment>
<dbReference type="InterPro" id="IPR020904">
    <property type="entry name" value="Sc_DH/Rdtase_CS"/>
</dbReference>
<evidence type="ECO:0000256" key="1">
    <source>
        <dbReference type="ARBA" id="ARBA00006484"/>
    </source>
</evidence>
<keyword evidence="2" id="KW-0560">Oxidoreductase</keyword>
<evidence type="ECO:0000256" key="2">
    <source>
        <dbReference type="ARBA" id="ARBA00023002"/>
    </source>
</evidence>
<dbReference type="InterPro" id="IPR036291">
    <property type="entry name" value="NAD(P)-bd_dom_sf"/>
</dbReference>
<dbReference type="PRINTS" id="PR00081">
    <property type="entry name" value="GDHRDH"/>
</dbReference>
<organism evidence="5 6">
    <name type="scientific">Sphingomonas bisphenolicum</name>
    <dbReference type="NCBI Taxonomy" id="296544"/>
    <lineage>
        <taxon>Bacteria</taxon>
        <taxon>Pseudomonadati</taxon>
        <taxon>Pseudomonadota</taxon>
        <taxon>Alphaproteobacteria</taxon>
        <taxon>Sphingomonadales</taxon>
        <taxon>Sphingomonadaceae</taxon>
        <taxon>Sphingomonas</taxon>
    </lineage>
</organism>
<evidence type="ECO:0000256" key="3">
    <source>
        <dbReference type="RuleBase" id="RU000363"/>
    </source>
</evidence>
<dbReference type="PANTHER" id="PTHR43391">
    <property type="entry name" value="RETINOL DEHYDROGENASE-RELATED"/>
    <property type="match status" value="1"/>
</dbReference>
<proteinExistence type="inferred from homology"/>
<sequence>MKIDNFNDRVAVITGGAAGIGRALAELLQEGGATVVIADLPGETLDATALDLGITAIACDVSDATAMDSLAAQVMQRHGKVDLLFNNAGVGFQQSLYKMSLRDWRWVFDVNFWGVVHGLNSFLPHLTTNPDGAYVVNTASLLSLYTNSALAAYAASKYAVLAVTETLAREMELTDGKVGVTAFCPGPIQTTIYGSLDRRDQRYGPPPTSDATDDPVMKALGHIMDAKRMSARDAAQIALDAVRNGRFWAITHPEYTQQIAPEHDALMAEIERQRSSQALSKAPLA</sequence>
<dbReference type="Gene3D" id="3.40.50.720">
    <property type="entry name" value="NAD(P)-binding Rossmann-like Domain"/>
    <property type="match status" value="1"/>
</dbReference>
<dbReference type="SMART" id="SM00822">
    <property type="entry name" value="PKS_KR"/>
    <property type="match status" value="1"/>
</dbReference>
<dbReference type="PRINTS" id="PR00080">
    <property type="entry name" value="SDRFAMILY"/>
</dbReference>
<dbReference type="EMBL" id="AP018817">
    <property type="protein sequence ID" value="BBF69795.1"/>
    <property type="molecule type" value="Genomic_DNA"/>
</dbReference>
<accession>A0ABM7FXD4</accession>
<name>A0ABM7FXD4_9SPHN</name>
<dbReference type="Pfam" id="PF00106">
    <property type="entry name" value="adh_short"/>
    <property type="match status" value="1"/>
</dbReference>
<feature type="domain" description="Ketoreductase" evidence="4">
    <location>
        <begin position="9"/>
        <end position="195"/>
    </location>
</feature>
<reference evidence="5" key="1">
    <citation type="submission" date="2018-07" db="EMBL/GenBank/DDBJ databases">
        <title>Complete genome sequence of Sphingomonas bisphenolicum strain AO1, a bisphenol A degradative bacterium isolated from Japanese farm field.</title>
        <authorList>
            <person name="Murakami M."/>
            <person name="Koh M."/>
            <person name="Koba S."/>
            <person name="Matsumura Y."/>
        </authorList>
    </citation>
    <scope>NUCLEOTIDE SEQUENCE</scope>
    <source>
        <strain evidence="5">AO1</strain>
    </source>
</reference>
<evidence type="ECO:0000313" key="6">
    <source>
        <dbReference type="Proteomes" id="UP001059971"/>
    </source>
</evidence>
<dbReference type="InterPro" id="IPR057326">
    <property type="entry name" value="KR_dom"/>
</dbReference>
<keyword evidence="6" id="KW-1185">Reference proteome</keyword>